<dbReference type="GO" id="GO:0003697">
    <property type="term" value="F:single-stranded DNA binding"/>
    <property type="evidence" value="ECO:0007669"/>
    <property type="project" value="TreeGrafter"/>
</dbReference>
<evidence type="ECO:0000256" key="7">
    <source>
        <dbReference type="ARBA" id="ARBA00022801"/>
    </source>
</evidence>
<reference evidence="12" key="1">
    <citation type="submission" date="2020-10" db="EMBL/GenBank/DDBJ databases">
        <title>Unveiling of a novel bifunctional photoreceptor, Dualchrome1, isolated from a cosmopolitan green alga.</title>
        <authorList>
            <person name="Suzuki S."/>
            <person name="Kawachi M."/>
        </authorList>
    </citation>
    <scope>NUCLEOTIDE SEQUENCE</scope>
    <source>
        <strain evidence="12">NIES 2893</strain>
    </source>
</reference>
<comment type="subcellular location">
    <subcellularLocation>
        <location evidence="3">Nucleus</location>
        <location evidence="3">PML body</location>
    </subcellularLocation>
</comment>
<dbReference type="Pfam" id="PF03372">
    <property type="entry name" value="Exo_endo_phos"/>
    <property type="match status" value="1"/>
</dbReference>
<dbReference type="GO" id="GO:0004518">
    <property type="term" value="F:nuclease activity"/>
    <property type="evidence" value="ECO:0007669"/>
    <property type="project" value="UniProtKB-KW"/>
</dbReference>
<evidence type="ECO:0000256" key="2">
    <source>
        <dbReference type="ARBA" id="ARBA00001946"/>
    </source>
</evidence>
<name>A0A830HUU4_9CHLO</name>
<keyword evidence="7" id="KW-0378">Hydrolase</keyword>
<evidence type="ECO:0000256" key="1">
    <source>
        <dbReference type="ARBA" id="ARBA00001936"/>
    </source>
</evidence>
<evidence type="ECO:0000256" key="3">
    <source>
        <dbReference type="ARBA" id="ARBA00004322"/>
    </source>
</evidence>
<organism evidence="12 13">
    <name type="scientific">Pycnococcus provasolii</name>
    <dbReference type="NCBI Taxonomy" id="41880"/>
    <lineage>
        <taxon>Eukaryota</taxon>
        <taxon>Viridiplantae</taxon>
        <taxon>Chlorophyta</taxon>
        <taxon>Pseudoscourfieldiophyceae</taxon>
        <taxon>Pseudoscourfieldiales</taxon>
        <taxon>Pycnococcaceae</taxon>
        <taxon>Pycnococcus</taxon>
    </lineage>
</organism>
<dbReference type="InterPro" id="IPR005135">
    <property type="entry name" value="Endo/exonuclease/phosphatase"/>
</dbReference>
<dbReference type="PANTHER" id="PTHR15822">
    <property type="entry name" value="TRAF AND TNF RECEPTOR-ASSOCIATED PROTEIN"/>
    <property type="match status" value="1"/>
</dbReference>
<accession>A0A830HUU4</accession>
<dbReference type="SUPFAM" id="SSF56219">
    <property type="entry name" value="DNase I-like"/>
    <property type="match status" value="1"/>
</dbReference>
<evidence type="ECO:0000256" key="8">
    <source>
        <dbReference type="ARBA" id="ARBA00022842"/>
    </source>
</evidence>
<sequence length="311" mass="34573">MPVAASGVPRAVITTARTHQLAAKSRLKVLSYNVWFDPNSLPTRMKALGELINQHKPHVICMQEMTLEAYGVFQRSAWWSDYVGSFQALTAGQPYKSYSEELFVLRSAASSDLRFDRDPFPRSIMGREHVTAEFTLKNTTTNVLASTSHLESPTPPRGFHVEERQNQLKQALQTMEQRAAKKSTSVAFFAGDMNWTETRGKANDNGDGAVSFPNNKWSDAWLTCHPNDKGYTYDASTNPALKGYLKGRLDRCFVRLPAEWNVADASLVGREVVPGAMRPFMPRGAGAGTLAEPLPMCISDHYGLLVTLEEK</sequence>
<comment type="cofactor">
    <cofactor evidence="1">
        <name>Mn(2+)</name>
        <dbReference type="ChEBI" id="CHEBI:29035"/>
    </cofactor>
</comment>
<dbReference type="AlphaFoldDB" id="A0A830HUU4"/>
<dbReference type="OrthoDB" id="9975959at2759"/>
<feature type="domain" description="Endonuclease/exonuclease/phosphatase" evidence="11">
    <location>
        <begin position="30"/>
        <end position="301"/>
    </location>
</feature>
<evidence type="ECO:0000313" key="13">
    <source>
        <dbReference type="Proteomes" id="UP000660262"/>
    </source>
</evidence>
<dbReference type="CDD" id="cd09080">
    <property type="entry name" value="TDP2"/>
    <property type="match status" value="1"/>
</dbReference>
<keyword evidence="9" id="KW-0234">DNA repair</keyword>
<keyword evidence="6" id="KW-0227">DNA damage</keyword>
<evidence type="ECO:0000256" key="5">
    <source>
        <dbReference type="ARBA" id="ARBA00022723"/>
    </source>
</evidence>
<evidence type="ECO:0000256" key="10">
    <source>
        <dbReference type="ARBA" id="ARBA00023242"/>
    </source>
</evidence>
<evidence type="ECO:0000256" key="6">
    <source>
        <dbReference type="ARBA" id="ARBA00022763"/>
    </source>
</evidence>
<dbReference type="GO" id="GO:0005737">
    <property type="term" value="C:cytoplasm"/>
    <property type="evidence" value="ECO:0007669"/>
    <property type="project" value="TreeGrafter"/>
</dbReference>
<dbReference type="InterPro" id="IPR051547">
    <property type="entry name" value="TDP2-like"/>
</dbReference>
<keyword evidence="4" id="KW-0540">Nuclease</keyword>
<dbReference type="GO" id="GO:0046872">
    <property type="term" value="F:metal ion binding"/>
    <property type="evidence" value="ECO:0007669"/>
    <property type="project" value="UniProtKB-KW"/>
</dbReference>
<evidence type="ECO:0000256" key="4">
    <source>
        <dbReference type="ARBA" id="ARBA00022722"/>
    </source>
</evidence>
<dbReference type="GO" id="GO:0006302">
    <property type="term" value="P:double-strand break repair"/>
    <property type="evidence" value="ECO:0007669"/>
    <property type="project" value="TreeGrafter"/>
</dbReference>
<dbReference type="EMBL" id="BNJQ01000029">
    <property type="protein sequence ID" value="GHP10503.1"/>
    <property type="molecule type" value="Genomic_DNA"/>
</dbReference>
<gene>
    <name evidence="12" type="ORF">PPROV_000923400</name>
</gene>
<evidence type="ECO:0000259" key="11">
    <source>
        <dbReference type="Pfam" id="PF03372"/>
    </source>
</evidence>
<dbReference type="Proteomes" id="UP000660262">
    <property type="component" value="Unassembled WGS sequence"/>
</dbReference>
<keyword evidence="8" id="KW-0460">Magnesium</keyword>
<dbReference type="Gene3D" id="3.60.10.10">
    <property type="entry name" value="Endonuclease/exonuclease/phosphatase"/>
    <property type="match status" value="1"/>
</dbReference>
<keyword evidence="13" id="KW-1185">Reference proteome</keyword>
<dbReference type="GO" id="GO:0070260">
    <property type="term" value="F:5'-tyrosyl-DNA phosphodiesterase activity"/>
    <property type="evidence" value="ECO:0007669"/>
    <property type="project" value="TreeGrafter"/>
</dbReference>
<proteinExistence type="predicted"/>
<comment type="cofactor">
    <cofactor evidence="2">
        <name>Mg(2+)</name>
        <dbReference type="ChEBI" id="CHEBI:18420"/>
    </cofactor>
</comment>
<dbReference type="PANTHER" id="PTHR15822:SF4">
    <property type="entry name" value="TYROSYL-DNA PHOSPHODIESTERASE 2"/>
    <property type="match status" value="1"/>
</dbReference>
<keyword evidence="5" id="KW-0479">Metal-binding</keyword>
<dbReference type="InterPro" id="IPR036691">
    <property type="entry name" value="Endo/exonu/phosph_ase_sf"/>
</dbReference>
<keyword evidence="10" id="KW-0539">Nucleus</keyword>
<evidence type="ECO:0000256" key="9">
    <source>
        <dbReference type="ARBA" id="ARBA00023204"/>
    </source>
</evidence>
<comment type="caution">
    <text evidence="12">The sequence shown here is derived from an EMBL/GenBank/DDBJ whole genome shotgun (WGS) entry which is preliminary data.</text>
</comment>
<protein>
    <recommendedName>
        <fullName evidence="11">Endonuclease/exonuclease/phosphatase domain-containing protein</fullName>
    </recommendedName>
</protein>
<evidence type="ECO:0000313" key="12">
    <source>
        <dbReference type="EMBL" id="GHP10503.1"/>
    </source>
</evidence>